<organism evidence="1 2">
    <name type="scientific">Dentiscutata heterogama</name>
    <dbReference type="NCBI Taxonomy" id="1316150"/>
    <lineage>
        <taxon>Eukaryota</taxon>
        <taxon>Fungi</taxon>
        <taxon>Fungi incertae sedis</taxon>
        <taxon>Mucoromycota</taxon>
        <taxon>Glomeromycotina</taxon>
        <taxon>Glomeromycetes</taxon>
        <taxon>Diversisporales</taxon>
        <taxon>Gigasporaceae</taxon>
        <taxon>Dentiscutata</taxon>
    </lineage>
</organism>
<evidence type="ECO:0000313" key="1">
    <source>
        <dbReference type="EMBL" id="CAG8453498.1"/>
    </source>
</evidence>
<dbReference type="EMBL" id="CAJVPU010000528">
    <property type="protein sequence ID" value="CAG8453498.1"/>
    <property type="molecule type" value="Genomic_DNA"/>
</dbReference>
<protein>
    <submittedName>
        <fullName evidence="1">2875_t:CDS:1</fullName>
    </submittedName>
</protein>
<proteinExistence type="predicted"/>
<name>A0ACA9K5D8_9GLOM</name>
<comment type="caution">
    <text evidence="1">The sequence shown here is derived from an EMBL/GenBank/DDBJ whole genome shotgun (WGS) entry which is preliminary data.</text>
</comment>
<gene>
    <name evidence="1" type="ORF">DHETER_LOCUS953</name>
</gene>
<sequence>ISKLTQLENENKELCNHIQRLKNSGTVSLSLIMKYLHPSQLSVEKKPQVRPKAFKFETLMTAESIVKKLENKENVK</sequence>
<evidence type="ECO:0000313" key="2">
    <source>
        <dbReference type="Proteomes" id="UP000789702"/>
    </source>
</evidence>
<reference evidence="1" key="1">
    <citation type="submission" date="2021-06" db="EMBL/GenBank/DDBJ databases">
        <authorList>
            <person name="Kallberg Y."/>
            <person name="Tangrot J."/>
            <person name="Rosling A."/>
        </authorList>
    </citation>
    <scope>NUCLEOTIDE SEQUENCE</scope>
    <source>
        <strain evidence="1">IL203A</strain>
    </source>
</reference>
<accession>A0ACA9K5D8</accession>
<keyword evidence="2" id="KW-1185">Reference proteome</keyword>
<dbReference type="Proteomes" id="UP000789702">
    <property type="component" value="Unassembled WGS sequence"/>
</dbReference>
<feature type="non-terminal residue" evidence="1">
    <location>
        <position position="1"/>
    </location>
</feature>